<comment type="caution">
    <text evidence="3">The sequence shown here is derived from an EMBL/GenBank/DDBJ whole genome shotgun (WGS) entry which is preliminary data.</text>
</comment>
<feature type="compositionally biased region" description="Basic and acidic residues" evidence="1">
    <location>
        <begin position="106"/>
        <end position="124"/>
    </location>
</feature>
<feature type="chain" id="PRO_5020503975" evidence="2">
    <location>
        <begin position="25"/>
        <end position="124"/>
    </location>
</feature>
<reference evidence="3 4" key="1">
    <citation type="journal article" date="2017" name="Int. J. Syst. Evol. Microbiol.">
        <title>Achromobacter aloeverae sp. nov., isolated from the root of Aloe vera (L.) Burm.f.</title>
        <authorList>
            <person name="Kuncharoen N."/>
            <person name="Muramatsu Y."/>
            <person name="Shibata C."/>
            <person name="Kamakura Y."/>
            <person name="Nakagawa Y."/>
            <person name="Tanasupawat S."/>
        </authorList>
    </citation>
    <scope>NUCLEOTIDE SEQUENCE [LARGE SCALE GENOMIC DNA]</scope>
    <source>
        <strain evidence="3 4">AVA-1</strain>
    </source>
</reference>
<dbReference type="Proteomes" id="UP000290849">
    <property type="component" value="Unassembled WGS sequence"/>
</dbReference>
<proteinExistence type="predicted"/>
<dbReference type="RefSeq" id="WP_129151186.1">
    <property type="nucleotide sequence ID" value="NZ_JBHSDO010000011.1"/>
</dbReference>
<dbReference type="AlphaFoldDB" id="A0A4Q1HID5"/>
<gene>
    <name evidence="3" type="ORF">C7R54_14580</name>
</gene>
<organism evidence="3 4">
    <name type="scientific">Achromobacter aloeverae</name>
    <dbReference type="NCBI Taxonomy" id="1750518"/>
    <lineage>
        <taxon>Bacteria</taxon>
        <taxon>Pseudomonadati</taxon>
        <taxon>Pseudomonadota</taxon>
        <taxon>Betaproteobacteria</taxon>
        <taxon>Burkholderiales</taxon>
        <taxon>Alcaligenaceae</taxon>
        <taxon>Achromobacter</taxon>
    </lineage>
</organism>
<name>A0A4Q1HID5_9BURK</name>
<keyword evidence="2" id="KW-0732">Signal</keyword>
<evidence type="ECO:0000256" key="1">
    <source>
        <dbReference type="SAM" id="MobiDB-lite"/>
    </source>
</evidence>
<protein>
    <submittedName>
        <fullName evidence="3">Uncharacterized protein</fullName>
    </submittedName>
</protein>
<evidence type="ECO:0000256" key="2">
    <source>
        <dbReference type="SAM" id="SignalP"/>
    </source>
</evidence>
<feature type="region of interest" description="Disordered" evidence="1">
    <location>
        <begin position="96"/>
        <end position="124"/>
    </location>
</feature>
<accession>A0A4Q1HID5</accession>
<keyword evidence="4" id="KW-1185">Reference proteome</keyword>
<evidence type="ECO:0000313" key="4">
    <source>
        <dbReference type="Proteomes" id="UP000290849"/>
    </source>
</evidence>
<sequence>MKFSSASALLLGALTVGMSTAALADVSIGVNIGAPPVYVAPPPPVYVAPPAPVYAPPPPVYYGPAPAVVVPGPAIVIGWHGDRYWDGRRYWGRDEWYRSHPPGRGHGHDRDYDDHDHGRGHGHH</sequence>
<feature type="signal peptide" evidence="2">
    <location>
        <begin position="1"/>
        <end position="24"/>
    </location>
</feature>
<evidence type="ECO:0000313" key="3">
    <source>
        <dbReference type="EMBL" id="RXN87817.1"/>
    </source>
</evidence>
<dbReference type="EMBL" id="PYAL01000004">
    <property type="protein sequence ID" value="RXN87817.1"/>
    <property type="molecule type" value="Genomic_DNA"/>
</dbReference>